<feature type="domain" description="Ig-like" evidence="7">
    <location>
        <begin position="369"/>
        <end position="461"/>
    </location>
</feature>
<evidence type="ECO:0000256" key="1">
    <source>
        <dbReference type="ARBA" id="ARBA00004479"/>
    </source>
</evidence>
<proteinExistence type="predicted"/>
<dbReference type="InterPro" id="IPR003599">
    <property type="entry name" value="Ig_sub"/>
</dbReference>
<accession>A0AAD9N5W0</accession>
<comment type="caution">
    <text evidence="8">The sequence shown here is derived from an EMBL/GenBank/DDBJ whole genome shotgun (WGS) entry which is preliminary data.</text>
</comment>
<evidence type="ECO:0000256" key="6">
    <source>
        <dbReference type="SAM" id="SignalP"/>
    </source>
</evidence>
<evidence type="ECO:0000256" key="4">
    <source>
        <dbReference type="ARBA" id="ARBA00023180"/>
    </source>
</evidence>
<dbReference type="SMART" id="SM00409">
    <property type="entry name" value="IG"/>
    <property type="match status" value="3"/>
</dbReference>
<dbReference type="InterPro" id="IPR013151">
    <property type="entry name" value="Immunoglobulin_dom"/>
</dbReference>
<name>A0AAD9N5W0_9ANNE</name>
<keyword evidence="6" id="KW-0732">Signal</keyword>
<reference evidence="8" key="1">
    <citation type="journal article" date="2023" name="Mol. Biol. Evol.">
        <title>Third-Generation Sequencing Reveals the Adaptive Role of the Epigenome in Three Deep-Sea Polychaetes.</title>
        <authorList>
            <person name="Perez M."/>
            <person name="Aroh O."/>
            <person name="Sun Y."/>
            <person name="Lan Y."/>
            <person name="Juniper S.K."/>
            <person name="Young C.R."/>
            <person name="Angers B."/>
            <person name="Qian P.Y."/>
        </authorList>
    </citation>
    <scope>NUCLEOTIDE SEQUENCE</scope>
    <source>
        <strain evidence="8">P08H-3</strain>
    </source>
</reference>
<dbReference type="InterPro" id="IPR051275">
    <property type="entry name" value="Cell_adhesion_signaling"/>
</dbReference>
<evidence type="ECO:0000313" key="8">
    <source>
        <dbReference type="EMBL" id="KAK2158212.1"/>
    </source>
</evidence>
<dbReference type="GO" id="GO:0005886">
    <property type="term" value="C:plasma membrane"/>
    <property type="evidence" value="ECO:0007669"/>
    <property type="project" value="TreeGrafter"/>
</dbReference>
<dbReference type="SUPFAM" id="SSF48726">
    <property type="entry name" value="Immunoglobulin"/>
    <property type="match status" value="3"/>
</dbReference>
<dbReference type="InterPro" id="IPR013783">
    <property type="entry name" value="Ig-like_fold"/>
</dbReference>
<sequence length="817" mass="92124">MLMWIQTLVSVCVLVYSRPVTDAVGNRLTAIPRSSIEDSPPPVLLSQTHGAIYLKAGGGDSCDIWCNTTESNDVSWLYYNPDTDTSASLTNDFAGYRLQQQRGIQVHMSGSHGNMKLHVYDQLGTHEHYIQCVVSNKHGAIIGDRIYITHKVFHVAGSKRLIKHALVGSHVTLSCDHVIHMPPADHVVWEFTPAGRHAHSSELLNTDSDDVICTPSKTVCTLLNVTTEKAGSYRCYFHREAGTKYVSHDLYVHVTKGTSDHVRASRVDFLEDVSSPAVLDVTKGDSVTLQCAFVGTDGTPDIRWKFARPTNCRLCAGMIENSRKHRMTNHAMSLTIAYVTEKDAGTYQCSLDNRRYVSTYEITIRLVMPPVLWRSVDQAVIAPGRTVTFTCATSDGSRQHSVMWWRNLDSLPDPRRPRFVLSDNGNSVTLYNATLDDSCSLTCNVSNPDGHVLGYRHVLVTENAPYIDSRDLIGQQPSVGYDLTPALETSATATVASDEPDDDVTSEQNMSVTLRVAHFNILWKELRTLEQRIEVLEDRLNSCLILKVSNSQNVVPQLASNDKNEPTGIAHVWPSAETGRPMTDEEKSNDLPNAFAQRWKPTSGNNIEIRFIRNATNDVTNIGSEVADPSTFSATCSAQRGCQLFSSAPLSRPDDDVSGYVEDDVIDDEDYDFSMRKHYKRRRHRSSRFKFADEKQEMTHNLEQRETYVDDRLRSIRVRYRIIQHGRTSQTKTLWAETYNIDISESGIESSTYDPGNLELMLSFRVEKPIFWDLKTKVKVDIARDYITGGELCIFRRDFYEWRVHYSNMDALTCHVI</sequence>
<organism evidence="8 9">
    <name type="scientific">Paralvinella palmiformis</name>
    <dbReference type="NCBI Taxonomy" id="53620"/>
    <lineage>
        <taxon>Eukaryota</taxon>
        <taxon>Metazoa</taxon>
        <taxon>Spiralia</taxon>
        <taxon>Lophotrochozoa</taxon>
        <taxon>Annelida</taxon>
        <taxon>Polychaeta</taxon>
        <taxon>Sedentaria</taxon>
        <taxon>Canalipalpata</taxon>
        <taxon>Terebellida</taxon>
        <taxon>Terebelliformia</taxon>
        <taxon>Alvinellidae</taxon>
        <taxon>Paralvinella</taxon>
    </lineage>
</organism>
<dbReference type="PANTHER" id="PTHR11640">
    <property type="entry name" value="NEPHRIN"/>
    <property type="match status" value="1"/>
</dbReference>
<evidence type="ECO:0000259" key="7">
    <source>
        <dbReference type="PROSITE" id="PS50835"/>
    </source>
</evidence>
<keyword evidence="3" id="KW-1015">Disulfide bond</keyword>
<feature type="chain" id="PRO_5042156979" description="Ig-like domain-containing protein" evidence="6">
    <location>
        <begin position="18"/>
        <end position="817"/>
    </location>
</feature>
<dbReference type="Pfam" id="PF13927">
    <property type="entry name" value="Ig_3"/>
    <property type="match status" value="1"/>
</dbReference>
<keyword evidence="4" id="KW-0325">Glycoprotein</keyword>
<dbReference type="AlphaFoldDB" id="A0AAD9N5W0"/>
<keyword evidence="9" id="KW-1185">Reference proteome</keyword>
<dbReference type="Proteomes" id="UP001208570">
    <property type="component" value="Unassembled WGS sequence"/>
</dbReference>
<keyword evidence="5" id="KW-0393">Immunoglobulin domain</keyword>
<dbReference type="Pfam" id="PF00047">
    <property type="entry name" value="ig"/>
    <property type="match status" value="1"/>
</dbReference>
<evidence type="ECO:0000256" key="5">
    <source>
        <dbReference type="ARBA" id="ARBA00023319"/>
    </source>
</evidence>
<dbReference type="PANTHER" id="PTHR11640:SF158">
    <property type="entry name" value="V-SET AND IMMUNOGLOBULIN DOMAIN-CONTAINING PROTEIN 10-LIKE 2"/>
    <property type="match status" value="1"/>
</dbReference>
<evidence type="ECO:0000313" key="9">
    <source>
        <dbReference type="Proteomes" id="UP001208570"/>
    </source>
</evidence>
<dbReference type="EMBL" id="JAODUP010000174">
    <property type="protein sequence ID" value="KAK2158212.1"/>
    <property type="molecule type" value="Genomic_DNA"/>
</dbReference>
<dbReference type="Gene3D" id="2.60.40.10">
    <property type="entry name" value="Immunoglobulins"/>
    <property type="match status" value="3"/>
</dbReference>
<keyword evidence="2" id="KW-0472">Membrane</keyword>
<feature type="signal peptide" evidence="6">
    <location>
        <begin position="1"/>
        <end position="17"/>
    </location>
</feature>
<gene>
    <name evidence="8" type="ORF">LSH36_174g00021</name>
</gene>
<dbReference type="PROSITE" id="PS50835">
    <property type="entry name" value="IG_LIKE"/>
    <property type="match status" value="3"/>
</dbReference>
<evidence type="ECO:0000256" key="2">
    <source>
        <dbReference type="ARBA" id="ARBA00023136"/>
    </source>
</evidence>
<dbReference type="InterPro" id="IPR036179">
    <property type="entry name" value="Ig-like_dom_sf"/>
</dbReference>
<protein>
    <recommendedName>
        <fullName evidence="7">Ig-like domain-containing protein</fullName>
    </recommendedName>
</protein>
<dbReference type="GO" id="GO:0050839">
    <property type="term" value="F:cell adhesion molecule binding"/>
    <property type="evidence" value="ECO:0007669"/>
    <property type="project" value="TreeGrafter"/>
</dbReference>
<dbReference type="GO" id="GO:0098609">
    <property type="term" value="P:cell-cell adhesion"/>
    <property type="evidence" value="ECO:0007669"/>
    <property type="project" value="TreeGrafter"/>
</dbReference>
<evidence type="ECO:0000256" key="3">
    <source>
        <dbReference type="ARBA" id="ARBA00023157"/>
    </source>
</evidence>
<comment type="subcellular location">
    <subcellularLocation>
        <location evidence="1">Membrane</location>
        <topology evidence="1">Single-pass type I membrane protein</topology>
    </subcellularLocation>
</comment>
<dbReference type="GO" id="GO:0005911">
    <property type="term" value="C:cell-cell junction"/>
    <property type="evidence" value="ECO:0007669"/>
    <property type="project" value="TreeGrafter"/>
</dbReference>
<dbReference type="InterPro" id="IPR007110">
    <property type="entry name" value="Ig-like_dom"/>
</dbReference>
<dbReference type="SMART" id="SM00408">
    <property type="entry name" value="IGc2"/>
    <property type="match status" value="3"/>
</dbReference>
<dbReference type="InterPro" id="IPR003598">
    <property type="entry name" value="Ig_sub2"/>
</dbReference>
<feature type="domain" description="Ig-like" evidence="7">
    <location>
        <begin position="168"/>
        <end position="247"/>
    </location>
</feature>
<feature type="domain" description="Ig-like" evidence="7">
    <location>
        <begin position="281"/>
        <end position="365"/>
    </location>
</feature>